<proteinExistence type="predicted"/>
<gene>
    <name evidence="4" type="ORF">NT6N_12400</name>
</gene>
<sequence>MNQLDFSEDFFRRESARLVGFLTTRFGLQRLQFAEDVAQETLVRAMQTWPYRGMPDNPSAWLTQTAKNVSIDLLRREQNWRDKESDIAAEHSRWLADPVEETHEETFADDTLRMIFVCFHPQLSTEAQTALALRTICGLSPAEIAAAFLTSEAAISKRLVRARQRIRELALPFSVPDLEELSFRLEGVLGTIYLLFNEGYKASSGESLVRSDLCQEAIRLVSLLAEHPTTRTPRTLALLALMLLNAARLSSRTDEAGNLLRLHEQDRLVWDRSMIERGVRCLALAGKGNELSPYHLEAGIAACHCLAKDKDSTDWSRILRLYDQLLSLVDSPITRLNRSVALAQVHGAEAGLLSMKNLPLESFYLLHAVRGTFEIERNNLNAAKIHFCKALDLAQLPSERRFLISRITECEVAARR</sequence>
<organism evidence="4">
    <name type="scientific">Oceaniferula spumae</name>
    <dbReference type="NCBI Taxonomy" id="2979115"/>
    <lineage>
        <taxon>Bacteria</taxon>
        <taxon>Pseudomonadati</taxon>
        <taxon>Verrucomicrobiota</taxon>
        <taxon>Verrucomicrobiia</taxon>
        <taxon>Verrucomicrobiales</taxon>
        <taxon>Verrucomicrobiaceae</taxon>
        <taxon>Oceaniferula</taxon>
    </lineage>
</organism>
<dbReference type="GO" id="GO:0000428">
    <property type="term" value="C:DNA-directed RNA polymerase complex"/>
    <property type="evidence" value="ECO:0007669"/>
    <property type="project" value="UniProtKB-KW"/>
</dbReference>
<reference evidence="4" key="1">
    <citation type="submission" date="2024-07" db="EMBL/GenBank/DDBJ databases">
        <title>Complete genome sequence of Verrucomicrobiaceae bacterium NT6N.</title>
        <authorList>
            <person name="Huang C."/>
            <person name="Takami H."/>
            <person name="Hamasaki K."/>
        </authorList>
    </citation>
    <scope>NUCLEOTIDE SEQUENCE</scope>
    <source>
        <strain evidence="4">NT6N</strain>
    </source>
</reference>
<dbReference type="InterPro" id="IPR036388">
    <property type="entry name" value="WH-like_DNA-bd_sf"/>
</dbReference>
<dbReference type="GO" id="GO:0003677">
    <property type="term" value="F:DNA binding"/>
    <property type="evidence" value="ECO:0007669"/>
    <property type="project" value="InterPro"/>
</dbReference>
<keyword evidence="4" id="KW-0240">DNA-directed RNA polymerase</keyword>
<dbReference type="InterPro" id="IPR014284">
    <property type="entry name" value="RNA_pol_sigma-70_dom"/>
</dbReference>
<evidence type="ECO:0000259" key="3">
    <source>
        <dbReference type="Pfam" id="PF20239"/>
    </source>
</evidence>
<dbReference type="Pfam" id="PF20239">
    <property type="entry name" value="DUF6596"/>
    <property type="match status" value="1"/>
</dbReference>
<dbReference type="Gene3D" id="1.10.10.10">
    <property type="entry name" value="Winged helix-like DNA-binding domain superfamily/Winged helix DNA-binding domain"/>
    <property type="match status" value="1"/>
</dbReference>
<dbReference type="Gene3D" id="1.10.1740.10">
    <property type="match status" value="1"/>
</dbReference>
<feature type="domain" description="RNA polymerase sigma-70 region 2" evidence="1">
    <location>
        <begin position="11"/>
        <end position="78"/>
    </location>
</feature>
<dbReference type="PANTHER" id="PTHR47756">
    <property type="entry name" value="BLL6612 PROTEIN-RELATED"/>
    <property type="match status" value="1"/>
</dbReference>
<dbReference type="InterPro" id="IPR013325">
    <property type="entry name" value="RNA_pol_sigma_r2"/>
</dbReference>
<dbReference type="GO" id="GO:0006352">
    <property type="term" value="P:DNA-templated transcription initiation"/>
    <property type="evidence" value="ECO:0007669"/>
    <property type="project" value="InterPro"/>
</dbReference>
<keyword evidence="4" id="KW-0804">Transcription</keyword>
<accession>A0AAT9FJN5</accession>
<feature type="domain" description="RNA polymerase sigma factor 70 region 4 type 2" evidence="2">
    <location>
        <begin position="118"/>
        <end position="166"/>
    </location>
</feature>
<feature type="domain" description="DUF6596" evidence="3">
    <location>
        <begin position="184"/>
        <end position="284"/>
    </location>
</feature>
<dbReference type="InterPro" id="IPR013324">
    <property type="entry name" value="RNA_pol_sigma_r3/r4-like"/>
</dbReference>
<name>A0AAT9FJN5_9BACT</name>
<protein>
    <submittedName>
        <fullName evidence="4">DNA-directed RNA polymerase sigma-70 factor</fullName>
    </submittedName>
</protein>
<evidence type="ECO:0000259" key="2">
    <source>
        <dbReference type="Pfam" id="PF08281"/>
    </source>
</evidence>
<dbReference type="EMBL" id="AP026866">
    <property type="protein sequence ID" value="BDS06200.1"/>
    <property type="molecule type" value="Genomic_DNA"/>
</dbReference>
<dbReference type="NCBIfam" id="TIGR02937">
    <property type="entry name" value="sigma70-ECF"/>
    <property type="match status" value="1"/>
</dbReference>
<dbReference type="GO" id="GO:0016987">
    <property type="term" value="F:sigma factor activity"/>
    <property type="evidence" value="ECO:0007669"/>
    <property type="project" value="InterPro"/>
</dbReference>
<evidence type="ECO:0000313" key="4">
    <source>
        <dbReference type="EMBL" id="BDS06200.1"/>
    </source>
</evidence>
<dbReference type="KEGG" id="osu:NT6N_12400"/>
<dbReference type="InterPro" id="IPR007627">
    <property type="entry name" value="RNA_pol_sigma70_r2"/>
</dbReference>
<evidence type="ECO:0000259" key="1">
    <source>
        <dbReference type="Pfam" id="PF04542"/>
    </source>
</evidence>
<dbReference type="SUPFAM" id="SSF88946">
    <property type="entry name" value="Sigma2 domain of RNA polymerase sigma factors"/>
    <property type="match status" value="1"/>
</dbReference>
<dbReference type="Pfam" id="PF08281">
    <property type="entry name" value="Sigma70_r4_2"/>
    <property type="match status" value="1"/>
</dbReference>
<dbReference type="InterPro" id="IPR013249">
    <property type="entry name" value="RNA_pol_sigma70_r4_t2"/>
</dbReference>
<dbReference type="InterPro" id="IPR046531">
    <property type="entry name" value="DUF6596"/>
</dbReference>
<dbReference type="SUPFAM" id="SSF88659">
    <property type="entry name" value="Sigma3 and sigma4 domains of RNA polymerase sigma factors"/>
    <property type="match status" value="1"/>
</dbReference>
<dbReference type="AlphaFoldDB" id="A0AAT9FJN5"/>
<dbReference type="PANTHER" id="PTHR47756:SF2">
    <property type="entry name" value="BLL6612 PROTEIN"/>
    <property type="match status" value="1"/>
</dbReference>
<dbReference type="Pfam" id="PF04542">
    <property type="entry name" value="Sigma70_r2"/>
    <property type="match status" value="1"/>
</dbReference>